<keyword evidence="6" id="KW-1185">Reference proteome</keyword>
<feature type="domain" description="HTH luxR-type" evidence="4">
    <location>
        <begin position="823"/>
        <end position="888"/>
    </location>
</feature>
<dbReference type="InterPro" id="IPR000792">
    <property type="entry name" value="Tscrpt_reg_LuxR_C"/>
</dbReference>
<dbReference type="InterPro" id="IPR041664">
    <property type="entry name" value="AAA_16"/>
</dbReference>
<dbReference type="PANTHER" id="PTHR16305:SF35">
    <property type="entry name" value="TRANSCRIPTIONAL ACTIVATOR DOMAIN"/>
    <property type="match status" value="1"/>
</dbReference>
<dbReference type="PANTHER" id="PTHR16305">
    <property type="entry name" value="TESTICULAR SOLUBLE ADENYLYL CYCLASE"/>
    <property type="match status" value="1"/>
</dbReference>
<dbReference type="InterPro" id="IPR036388">
    <property type="entry name" value="WH-like_DNA-bd_sf"/>
</dbReference>
<dbReference type="GO" id="GO:0004016">
    <property type="term" value="F:adenylate cyclase activity"/>
    <property type="evidence" value="ECO:0007669"/>
    <property type="project" value="TreeGrafter"/>
</dbReference>
<dbReference type="InterPro" id="IPR016032">
    <property type="entry name" value="Sig_transdc_resp-reg_C-effctor"/>
</dbReference>
<dbReference type="SUPFAM" id="SSF46894">
    <property type="entry name" value="C-terminal effector domain of the bipartite response regulators"/>
    <property type="match status" value="1"/>
</dbReference>
<accession>A0A5N5W3J5</accession>
<dbReference type="PRINTS" id="PR00038">
    <property type="entry name" value="HTHLUXR"/>
</dbReference>
<dbReference type="OrthoDB" id="3178131at2"/>
<dbReference type="Gene3D" id="1.25.40.10">
    <property type="entry name" value="Tetratricopeptide repeat domain"/>
    <property type="match status" value="1"/>
</dbReference>
<dbReference type="GO" id="GO:0003677">
    <property type="term" value="F:DNA binding"/>
    <property type="evidence" value="ECO:0007669"/>
    <property type="project" value="InterPro"/>
</dbReference>
<dbReference type="Proteomes" id="UP000327000">
    <property type="component" value="Unassembled WGS sequence"/>
</dbReference>
<evidence type="ECO:0000313" key="5">
    <source>
        <dbReference type="EMBL" id="KAB7837583.1"/>
    </source>
</evidence>
<dbReference type="AlphaFoldDB" id="A0A5N5W3J5"/>
<dbReference type="PROSITE" id="PS50043">
    <property type="entry name" value="HTH_LUXR_2"/>
    <property type="match status" value="1"/>
</dbReference>
<sequence>MLVDREAELATLSAALAESARGTGAFAVVHGATALGKTELLHALRTRATEHGFTVRTALGSPTEQPFPYALVDQLVPELALLATESDQDEAQHTVPPHVLRRIYHATLALAADRPLLLCVDDLHYADHASQQCLLYLVRRLRTARAALVVTEAPHGTAHRTLLAELQYQPRTRHLFLSPLTPRGITRLLAHHLGEPAAARPTAEFHRLTGGNPLLLRALLDDAAATAGTVPRPGAAYRSAVLACAHRSGAEALAVARATAVLGTTDTASAPHPDAPRATGTAPPKSPDSPDTALLAATAALAPRVVPQALAALTASALHDDHHRPRHPAVAEALLADPDLSSAAHTALRARAARALHAQGAPAVAVAAQLMAGAPLGESWEAPALRAAAEEHLAAGDTTLAARYLRCAVFRADDSPQGLADRLATVAVAWRLDPPGVITQLRALAGHARTGLLPPRAILHLVQALLWHGREEDAITAAGTLPDEDADPRYATELAVTRLRLTHTYPGTLPWMPAVLRRPSPAPEPTDPPEPVEVAAARTLHTALTGGDPDAVATAAERVLRTPGIVDHRPDAVVVAIQALVYIDRLDAADAWSDRFLAPRPGFPTPTPVREALLHQTRSFVLLRRGEPAAACEHGAHALDLMPEAGWGTALAFPLAVLAEAHTALGEHDRAAELLDRPLPEATHRTIFTVPHQHARGLHHLALDRPRDALACFVSCGETLRSWGLDTPALAPWRTGAAEAWLALGRPERAVRLLDDRQAAPVHRRPRARAGALRVLAATEPPERRAATLARALELYRACGDRYGISRTLADLDTAAERHRTPAPAPGVVLTTAERRVAVLAAQGLSNREVAAELSIAVSTVEQHLTRVYRKYRIRHRRELRTRLAAGI</sequence>
<keyword evidence="1" id="KW-0547">Nucleotide-binding</keyword>
<dbReference type="GO" id="GO:0006355">
    <property type="term" value="P:regulation of DNA-templated transcription"/>
    <property type="evidence" value="ECO:0007669"/>
    <property type="project" value="InterPro"/>
</dbReference>
<name>A0A5N5W3J5_STRMB</name>
<dbReference type="EMBL" id="VOKX01000095">
    <property type="protein sequence ID" value="KAB7837583.1"/>
    <property type="molecule type" value="Genomic_DNA"/>
</dbReference>
<gene>
    <name evidence="5" type="ORF">FRZ00_22985</name>
</gene>
<dbReference type="CDD" id="cd06170">
    <property type="entry name" value="LuxR_C_like"/>
    <property type="match status" value="1"/>
</dbReference>
<dbReference type="Pfam" id="PF13191">
    <property type="entry name" value="AAA_16"/>
    <property type="match status" value="1"/>
</dbReference>
<protein>
    <submittedName>
        <fullName evidence="5">AAA family ATPase</fullName>
    </submittedName>
</protein>
<dbReference type="PROSITE" id="PS00622">
    <property type="entry name" value="HTH_LUXR_1"/>
    <property type="match status" value="1"/>
</dbReference>
<dbReference type="GO" id="GO:0005737">
    <property type="term" value="C:cytoplasm"/>
    <property type="evidence" value="ECO:0007669"/>
    <property type="project" value="TreeGrafter"/>
</dbReference>
<dbReference type="RefSeq" id="WP_152264809.1">
    <property type="nucleotide sequence ID" value="NZ_VOKX01000095.1"/>
</dbReference>
<dbReference type="InterPro" id="IPR027417">
    <property type="entry name" value="P-loop_NTPase"/>
</dbReference>
<dbReference type="Gene3D" id="3.40.50.300">
    <property type="entry name" value="P-loop containing nucleotide triphosphate hydrolases"/>
    <property type="match status" value="1"/>
</dbReference>
<comment type="caution">
    <text evidence="5">The sequence shown here is derived from an EMBL/GenBank/DDBJ whole genome shotgun (WGS) entry which is preliminary data.</text>
</comment>
<dbReference type="InterPro" id="IPR011990">
    <property type="entry name" value="TPR-like_helical_dom_sf"/>
</dbReference>
<keyword evidence="2" id="KW-0067">ATP-binding</keyword>
<evidence type="ECO:0000313" key="6">
    <source>
        <dbReference type="Proteomes" id="UP000327000"/>
    </source>
</evidence>
<reference evidence="5 6" key="1">
    <citation type="journal article" date="2019" name="Microb. Cell Fact.">
        <title>Exploring novel herbicidin analogues by transcriptional regulator overexpression and MS/MS molecular networking.</title>
        <authorList>
            <person name="Shi Y."/>
            <person name="Gu R."/>
            <person name="Li Y."/>
            <person name="Wang X."/>
            <person name="Ren W."/>
            <person name="Li X."/>
            <person name="Wang L."/>
            <person name="Xie Y."/>
            <person name="Hong B."/>
        </authorList>
    </citation>
    <scope>NUCLEOTIDE SEQUENCE [LARGE SCALE GENOMIC DNA]</scope>
    <source>
        <strain evidence="5 6">US-43</strain>
    </source>
</reference>
<proteinExistence type="predicted"/>
<dbReference type="SUPFAM" id="SSF48452">
    <property type="entry name" value="TPR-like"/>
    <property type="match status" value="1"/>
</dbReference>
<dbReference type="SUPFAM" id="SSF52540">
    <property type="entry name" value="P-loop containing nucleoside triphosphate hydrolases"/>
    <property type="match status" value="1"/>
</dbReference>
<feature type="region of interest" description="Disordered" evidence="3">
    <location>
        <begin position="266"/>
        <end position="291"/>
    </location>
</feature>
<dbReference type="Gene3D" id="1.10.10.10">
    <property type="entry name" value="Winged helix-like DNA-binding domain superfamily/Winged helix DNA-binding domain"/>
    <property type="match status" value="1"/>
</dbReference>
<dbReference type="GO" id="GO:0005524">
    <property type="term" value="F:ATP binding"/>
    <property type="evidence" value="ECO:0007669"/>
    <property type="project" value="UniProtKB-KW"/>
</dbReference>
<evidence type="ECO:0000256" key="2">
    <source>
        <dbReference type="ARBA" id="ARBA00022840"/>
    </source>
</evidence>
<organism evidence="5 6">
    <name type="scientific">Streptomyces mobaraensis</name>
    <name type="common">Streptoverticillium mobaraense</name>
    <dbReference type="NCBI Taxonomy" id="35621"/>
    <lineage>
        <taxon>Bacteria</taxon>
        <taxon>Bacillati</taxon>
        <taxon>Actinomycetota</taxon>
        <taxon>Actinomycetes</taxon>
        <taxon>Kitasatosporales</taxon>
        <taxon>Streptomycetaceae</taxon>
        <taxon>Streptomyces</taxon>
    </lineage>
</organism>
<evidence type="ECO:0000256" key="3">
    <source>
        <dbReference type="SAM" id="MobiDB-lite"/>
    </source>
</evidence>
<evidence type="ECO:0000256" key="1">
    <source>
        <dbReference type="ARBA" id="ARBA00022741"/>
    </source>
</evidence>
<dbReference type="SMART" id="SM00421">
    <property type="entry name" value="HTH_LUXR"/>
    <property type="match status" value="1"/>
</dbReference>
<dbReference type="Pfam" id="PF00196">
    <property type="entry name" value="GerE"/>
    <property type="match status" value="1"/>
</dbReference>
<evidence type="ECO:0000259" key="4">
    <source>
        <dbReference type="PROSITE" id="PS50043"/>
    </source>
</evidence>